<evidence type="ECO:0000313" key="3">
    <source>
        <dbReference type="Proteomes" id="UP000321907"/>
    </source>
</evidence>
<proteinExistence type="predicted"/>
<organism evidence="2 3">
    <name type="scientific">Neolewinella aurantiaca</name>
    <dbReference type="NCBI Taxonomy" id="2602767"/>
    <lineage>
        <taxon>Bacteria</taxon>
        <taxon>Pseudomonadati</taxon>
        <taxon>Bacteroidota</taxon>
        <taxon>Saprospiria</taxon>
        <taxon>Saprospirales</taxon>
        <taxon>Lewinellaceae</taxon>
        <taxon>Neolewinella</taxon>
    </lineage>
</organism>
<keyword evidence="3" id="KW-1185">Reference proteome</keyword>
<dbReference type="OrthoDB" id="9757917at2"/>
<name>A0A5C7FJT7_9BACT</name>
<sequence length="675" mass="75931">MPPANHDRFFGDYSFSETVGLWLEKGTKEASCLLNPFISTEGFAFTPDEYLDLLERLRGAVRRYNRLPGVSNGLEDLNTGFFRYRNLEESTAFIRSHLTEYLERGDKLHRNFLLVINQHARSVATEKRRELREKTNELEKLERELTQAEEMTGRRQRKVFAEIAVRWENYLKAAHRKTEEETVNADGESLRANLENEREALNAAFTLMGRELKTDGLSLSALTVNPRHGDPNRLRELEGALNDLLREVDEAGLYQLPLRVTDAATTPRQLQQLDSLLGKLRNTELHLGELPVFYDQRHFWYAQPAHLRRLLAPLLDLPPEDWETAFSSWYFERCLEREQRPERFFLESIEPGPVTVSASESVQVKAGNLGFVRPGEAWPSATSEDLLLDLSGKDDFNGEIIAKTLSVNPLSDVSALPVAVSGHRDPVLLFSQSFQPLHPPAWRERVAGSSPAGPPNCVLFQSDDSSPWCPLSDWDGSTVDKLNVFLPEKLTDEAGKCLIDTWESLIASAPEITFFHTLSPNTITQGLLSDGINGAFLTSVLLRAAEAAEAEPFDRGALAALGREVRIRCGLPEPGPHPLAVQFGNALKAELPDHFIEIYVPWRDTFLPLVLQSPSGRKSVLLPDGRLPGRADKEVEMVRQEELRSVGFDVLGLNALNCWENLADEVERIVRKVKG</sequence>
<evidence type="ECO:0000256" key="1">
    <source>
        <dbReference type="SAM" id="Coils"/>
    </source>
</evidence>
<feature type="coiled-coil region" evidence="1">
    <location>
        <begin position="121"/>
        <end position="158"/>
    </location>
</feature>
<comment type="caution">
    <text evidence="2">The sequence shown here is derived from an EMBL/GenBank/DDBJ whole genome shotgun (WGS) entry which is preliminary data.</text>
</comment>
<dbReference type="AlphaFoldDB" id="A0A5C7FJT7"/>
<protein>
    <submittedName>
        <fullName evidence="2">Uncharacterized protein</fullName>
    </submittedName>
</protein>
<evidence type="ECO:0000313" key="2">
    <source>
        <dbReference type="EMBL" id="TXF91546.1"/>
    </source>
</evidence>
<dbReference type="RefSeq" id="WP_147929086.1">
    <property type="nucleotide sequence ID" value="NZ_VOXD01000002.1"/>
</dbReference>
<keyword evidence="1" id="KW-0175">Coiled coil</keyword>
<gene>
    <name evidence="2" type="ORF">FUA23_02280</name>
</gene>
<dbReference type="Proteomes" id="UP000321907">
    <property type="component" value="Unassembled WGS sequence"/>
</dbReference>
<dbReference type="EMBL" id="VOXD01000002">
    <property type="protein sequence ID" value="TXF91546.1"/>
    <property type="molecule type" value="Genomic_DNA"/>
</dbReference>
<accession>A0A5C7FJT7</accession>
<reference evidence="2 3" key="1">
    <citation type="submission" date="2019-08" db="EMBL/GenBank/DDBJ databases">
        <title>Lewinella sp. strain SSH13 Genome sequencing and assembly.</title>
        <authorList>
            <person name="Kim I."/>
        </authorList>
    </citation>
    <scope>NUCLEOTIDE SEQUENCE [LARGE SCALE GENOMIC DNA]</scope>
    <source>
        <strain evidence="2 3">SSH13</strain>
    </source>
</reference>